<organism evidence="2 3">
    <name type="scientific">Sphaerobolus stellatus (strain SS14)</name>
    <dbReference type="NCBI Taxonomy" id="990650"/>
    <lineage>
        <taxon>Eukaryota</taxon>
        <taxon>Fungi</taxon>
        <taxon>Dikarya</taxon>
        <taxon>Basidiomycota</taxon>
        <taxon>Agaricomycotina</taxon>
        <taxon>Agaricomycetes</taxon>
        <taxon>Phallomycetidae</taxon>
        <taxon>Geastrales</taxon>
        <taxon>Sphaerobolaceae</taxon>
        <taxon>Sphaerobolus</taxon>
    </lineage>
</organism>
<sequence length="99" mass="10551">MADDFRHLVSSSNPAASSQYRPAYPPSADTLTTTNQGLDPFFDDDDDLEMTSPAPAHGNGGYNMHQGGLLGADLPPDSAFASQPLLHHDDALLITLRTV</sequence>
<evidence type="ECO:0000313" key="2">
    <source>
        <dbReference type="EMBL" id="KIJ40689.1"/>
    </source>
</evidence>
<feature type="compositionally biased region" description="Polar residues" evidence="1">
    <location>
        <begin position="9"/>
        <end position="20"/>
    </location>
</feature>
<keyword evidence="3" id="KW-1185">Reference proteome</keyword>
<gene>
    <name evidence="2" type="ORF">M422DRAFT_256384</name>
</gene>
<dbReference type="HOGENOM" id="CLU_160180_0_0_1"/>
<feature type="region of interest" description="Disordered" evidence="1">
    <location>
        <begin position="1"/>
        <end position="69"/>
    </location>
</feature>
<protein>
    <submittedName>
        <fullName evidence="2">Unplaced genomic scaffold SPHSTscaffold_67, whole genome shotgun sequence</fullName>
    </submittedName>
</protein>
<proteinExistence type="predicted"/>
<evidence type="ECO:0000313" key="3">
    <source>
        <dbReference type="Proteomes" id="UP000054279"/>
    </source>
</evidence>
<evidence type="ECO:0000256" key="1">
    <source>
        <dbReference type="SAM" id="MobiDB-lite"/>
    </source>
</evidence>
<reference evidence="2 3" key="1">
    <citation type="submission" date="2014-06" db="EMBL/GenBank/DDBJ databases">
        <title>Evolutionary Origins and Diversification of the Mycorrhizal Mutualists.</title>
        <authorList>
            <consortium name="DOE Joint Genome Institute"/>
            <consortium name="Mycorrhizal Genomics Consortium"/>
            <person name="Kohler A."/>
            <person name="Kuo A."/>
            <person name="Nagy L.G."/>
            <person name="Floudas D."/>
            <person name="Copeland A."/>
            <person name="Barry K.W."/>
            <person name="Cichocki N."/>
            <person name="Veneault-Fourrey C."/>
            <person name="LaButti K."/>
            <person name="Lindquist E.A."/>
            <person name="Lipzen A."/>
            <person name="Lundell T."/>
            <person name="Morin E."/>
            <person name="Murat C."/>
            <person name="Riley R."/>
            <person name="Ohm R."/>
            <person name="Sun H."/>
            <person name="Tunlid A."/>
            <person name="Henrissat B."/>
            <person name="Grigoriev I.V."/>
            <person name="Hibbett D.S."/>
            <person name="Martin F."/>
        </authorList>
    </citation>
    <scope>NUCLEOTIDE SEQUENCE [LARGE SCALE GENOMIC DNA]</scope>
    <source>
        <strain evidence="2 3">SS14</strain>
    </source>
</reference>
<name>A0A0C9V0S7_SPHS4</name>
<dbReference type="EMBL" id="KN837142">
    <property type="protein sequence ID" value="KIJ40689.1"/>
    <property type="molecule type" value="Genomic_DNA"/>
</dbReference>
<dbReference type="Proteomes" id="UP000054279">
    <property type="component" value="Unassembled WGS sequence"/>
</dbReference>
<accession>A0A0C9V0S7</accession>
<dbReference type="AlphaFoldDB" id="A0A0C9V0S7"/>